<evidence type="ECO:0000313" key="2">
    <source>
        <dbReference type="EMBL" id="KAF9732344.1"/>
    </source>
</evidence>
<reference evidence="2" key="1">
    <citation type="journal article" date="2020" name="Mol. Plant Microbe Interact.">
        <title>Genome Sequence of the Biocontrol Agent Coniothyrium minitans strain Conio (IMI 134523).</title>
        <authorList>
            <person name="Patel D."/>
            <person name="Shittu T.A."/>
            <person name="Baroncelli R."/>
            <person name="Muthumeenakshi S."/>
            <person name="Osborne T.H."/>
            <person name="Janganan T.K."/>
            <person name="Sreenivasaprasad S."/>
        </authorList>
    </citation>
    <scope>NUCLEOTIDE SEQUENCE</scope>
    <source>
        <strain evidence="2">Conio</strain>
    </source>
</reference>
<evidence type="ECO:0000313" key="3">
    <source>
        <dbReference type="Proteomes" id="UP000756921"/>
    </source>
</evidence>
<name>A0A9P6GBF6_9PLEO</name>
<sequence length="57" mass="6843">MCPTSRFAHRIPARHETQSRLQDRRAEPHGALWEPSRFKFCRDRRVATILSVQRNLR</sequence>
<evidence type="ECO:0000256" key="1">
    <source>
        <dbReference type="SAM" id="MobiDB-lite"/>
    </source>
</evidence>
<comment type="caution">
    <text evidence="2">The sequence shown here is derived from an EMBL/GenBank/DDBJ whole genome shotgun (WGS) entry which is preliminary data.</text>
</comment>
<feature type="compositionally biased region" description="Basic and acidic residues" evidence="1">
    <location>
        <begin position="13"/>
        <end position="26"/>
    </location>
</feature>
<feature type="region of interest" description="Disordered" evidence="1">
    <location>
        <begin position="1"/>
        <end position="26"/>
    </location>
</feature>
<protein>
    <submittedName>
        <fullName evidence="2">Uncharacterized protein</fullName>
    </submittedName>
</protein>
<gene>
    <name evidence="2" type="ORF">PMIN01_09202</name>
</gene>
<keyword evidence="3" id="KW-1185">Reference proteome</keyword>
<dbReference type="Proteomes" id="UP000756921">
    <property type="component" value="Unassembled WGS sequence"/>
</dbReference>
<dbReference type="AlphaFoldDB" id="A0A9P6GBF6"/>
<dbReference type="EMBL" id="WJXW01000010">
    <property type="protein sequence ID" value="KAF9732344.1"/>
    <property type="molecule type" value="Genomic_DNA"/>
</dbReference>
<accession>A0A9P6GBF6</accession>
<proteinExistence type="predicted"/>
<organism evidence="2 3">
    <name type="scientific">Paraphaeosphaeria minitans</name>
    <dbReference type="NCBI Taxonomy" id="565426"/>
    <lineage>
        <taxon>Eukaryota</taxon>
        <taxon>Fungi</taxon>
        <taxon>Dikarya</taxon>
        <taxon>Ascomycota</taxon>
        <taxon>Pezizomycotina</taxon>
        <taxon>Dothideomycetes</taxon>
        <taxon>Pleosporomycetidae</taxon>
        <taxon>Pleosporales</taxon>
        <taxon>Massarineae</taxon>
        <taxon>Didymosphaeriaceae</taxon>
        <taxon>Paraphaeosphaeria</taxon>
    </lineage>
</organism>